<proteinExistence type="predicted"/>
<name>A0ABP6WTT7_9FLAO</name>
<dbReference type="SUPFAM" id="SSF55729">
    <property type="entry name" value="Acyl-CoA N-acyltransferases (Nat)"/>
    <property type="match status" value="1"/>
</dbReference>
<dbReference type="Proteomes" id="UP001500954">
    <property type="component" value="Unassembled WGS sequence"/>
</dbReference>
<reference evidence="5" key="1">
    <citation type="journal article" date="2019" name="Int. J. Syst. Evol. Microbiol.">
        <title>The Global Catalogue of Microorganisms (GCM) 10K type strain sequencing project: providing services to taxonomists for standard genome sequencing and annotation.</title>
        <authorList>
            <consortium name="The Broad Institute Genomics Platform"/>
            <consortium name="The Broad Institute Genome Sequencing Center for Infectious Disease"/>
            <person name="Wu L."/>
            <person name="Ma J."/>
        </authorList>
    </citation>
    <scope>NUCLEOTIDE SEQUENCE [LARGE SCALE GENOMIC DNA]</scope>
    <source>
        <strain evidence="5">JCM 17111</strain>
    </source>
</reference>
<dbReference type="Pfam" id="PF00583">
    <property type="entry name" value="Acetyltransf_1"/>
    <property type="match status" value="1"/>
</dbReference>
<keyword evidence="5" id="KW-1185">Reference proteome</keyword>
<comment type="caution">
    <text evidence="4">The sequence shown here is derived from an EMBL/GenBank/DDBJ whole genome shotgun (WGS) entry which is preliminary data.</text>
</comment>
<organism evidence="4 5">
    <name type="scientific">Snuella lapsa</name>
    <dbReference type="NCBI Taxonomy" id="870481"/>
    <lineage>
        <taxon>Bacteria</taxon>
        <taxon>Pseudomonadati</taxon>
        <taxon>Bacteroidota</taxon>
        <taxon>Flavobacteriia</taxon>
        <taxon>Flavobacteriales</taxon>
        <taxon>Flavobacteriaceae</taxon>
        <taxon>Snuella</taxon>
    </lineage>
</organism>
<evidence type="ECO:0000256" key="1">
    <source>
        <dbReference type="ARBA" id="ARBA00022679"/>
    </source>
</evidence>
<sequence length="172" mass="19790">MVTIVIANTFKEYQKIADLADLVWREHYTAIIGRDQVDYMLKSFQSATAIAQQVRDGYAYYFLNYNNKAVGYLAVKEEIDALFLSKVYVLSSYRGKKIGKAALQFVEEKAKHRQLKTIRLTVNKCNLEAIKAYKKLGFINKGPLVKDIGQGFIMDDYLMEKPINLNAFRNNQ</sequence>
<accession>A0ABP6WTT7</accession>
<evidence type="ECO:0000313" key="4">
    <source>
        <dbReference type="EMBL" id="GAA3555320.1"/>
    </source>
</evidence>
<keyword evidence="1" id="KW-0808">Transferase</keyword>
<feature type="domain" description="N-acetyltransferase" evidence="3">
    <location>
        <begin position="2"/>
        <end position="164"/>
    </location>
</feature>
<keyword evidence="2" id="KW-0012">Acyltransferase</keyword>
<dbReference type="PANTHER" id="PTHR42919">
    <property type="entry name" value="N-ALPHA-ACETYLTRANSFERASE"/>
    <property type="match status" value="1"/>
</dbReference>
<evidence type="ECO:0000259" key="3">
    <source>
        <dbReference type="PROSITE" id="PS51186"/>
    </source>
</evidence>
<dbReference type="InterPro" id="IPR016181">
    <property type="entry name" value="Acyl_CoA_acyltransferase"/>
</dbReference>
<dbReference type="InterPro" id="IPR051556">
    <property type="entry name" value="N-term/lysine_N-AcTrnsfr"/>
</dbReference>
<dbReference type="PROSITE" id="PS51186">
    <property type="entry name" value="GNAT"/>
    <property type="match status" value="1"/>
</dbReference>
<evidence type="ECO:0000256" key="2">
    <source>
        <dbReference type="ARBA" id="ARBA00023315"/>
    </source>
</evidence>
<dbReference type="InterPro" id="IPR000182">
    <property type="entry name" value="GNAT_dom"/>
</dbReference>
<gene>
    <name evidence="4" type="ORF">GCM10022395_03390</name>
</gene>
<dbReference type="EMBL" id="BAABCY010000013">
    <property type="protein sequence ID" value="GAA3555320.1"/>
    <property type="molecule type" value="Genomic_DNA"/>
</dbReference>
<dbReference type="CDD" id="cd04301">
    <property type="entry name" value="NAT_SF"/>
    <property type="match status" value="1"/>
</dbReference>
<dbReference type="PANTHER" id="PTHR42919:SF8">
    <property type="entry name" value="N-ALPHA-ACETYLTRANSFERASE 50"/>
    <property type="match status" value="1"/>
</dbReference>
<dbReference type="Gene3D" id="3.40.630.30">
    <property type="match status" value="1"/>
</dbReference>
<dbReference type="RefSeq" id="WP_345003994.1">
    <property type="nucleotide sequence ID" value="NZ_BAABCY010000013.1"/>
</dbReference>
<evidence type="ECO:0000313" key="5">
    <source>
        <dbReference type="Proteomes" id="UP001500954"/>
    </source>
</evidence>
<protein>
    <submittedName>
        <fullName evidence="4">GNAT family N-acetyltransferase</fullName>
    </submittedName>
</protein>